<proteinExistence type="predicted"/>
<dbReference type="AlphaFoldDB" id="A0AAQ3SYZ9"/>
<feature type="non-terminal residue" evidence="1">
    <location>
        <position position="104"/>
    </location>
</feature>
<accession>A0AAQ3SYZ9</accession>
<dbReference type="EMBL" id="CP144747">
    <property type="protein sequence ID" value="WVZ63524.1"/>
    <property type="molecule type" value="Genomic_DNA"/>
</dbReference>
<reference evidence="1 2" key="1">
    <citation type="submission" date="2024-02" db="EMBL/GenBank/DDBJ databases">
        <title>High-quality chromosome-scale genome assembly of Pensacola bahiagrass (Paspalum notatum Flugge var. saurae).</title>
        <authorList>
            <person name="Vega J.M."/>
            <person name="Podio M."/>
            <person name="Orjuela J."/>
            <person name="Siena L.A."/>
            <person name="Pessino S.C."/>
            <person name="Combes M.C."/>
            <person name="Mariac C."/>
            <person name="Albertini E."/>
            <person name="Pupilli F."/>
            <person name="Ortiz J.P.A."/>
            <person name="Leblanc O."/>
        </authorList>
    </citation>
    <scope>NUCLEOTIDE SEQUENCE [LARGE SCALE GENOMIC DNA]</scope>
    <source>
        <strain evidence="1">R1</strain>
        <tissue evidence="1">Leaf</tissue>
    </source>
</reference>
<gene>
    <name evidence="1" type="ORF">U9M48_013149</name>
</gene>
<organism evidence="1 2">
    <name type="scientific">Paspalum notatum var. saurae</name>
    <dbReference type="NCBI Taxonomy" id="547442"/>
    <lineage>
        <taxon>Eukaryota</taxon>
        <taxon>Viridiplantae</taxon>
        <taxon>Streptophyta</taxon>
        <taxon>Embryophyta</taxon>
        <taxon>Tracheophyta</taxon>
        <taxon>Spermatophyta</taxon>
        <taxon>Magnoliopsida</taxon>
        <taxon>Liliopsida</taxon>
        <taxon>Poales</taxon>
        <taxon>Poaceae</taxon>
        <taxon>PACMAD clade</taxon>
        <taxon>Panicoideae</taxon>
        <taxon>Andropogonodae</taxon>
        <taxon>Paspaleae</taxon>
        <taxon>Paspalinae</taxon>
        <taxon>Paspalum</taxon>
    </lineage>
</organism>
<evidence type="ECO:0000313" key="2">
    <source>
        <dbReference type="Proteomes" id="UP001341281"/>
    </source>
</evidence>
<evidence type="ECO:0000313" key="1">
    <source>
        <dbReference type="EMBL" id="WVZ63524.1"/>
    </source>
</evidence>
<protein>
    <submittedName>
        <fullName evidence="1">Uncharacterized protein</fullName>
    </submittedName>
</protein>
<sequence length="104" mass="11574">EKPVFQGMGRPGGQEYDARYVLLPASLFKTLLVFVRSGFTGGAELRKVGEEGAVGRAKMLSVRYVIAVVNERWTIPTELHMMCLMECPSKMWSSGYDHIEFSGA</sequence>
<dbReference type="Proteomes" id="UP001341281">
    <property type="component" value="Chromosome 03"/>
</dbReference>
<keyword evidence="2" id="KW-1185">Reference proteome</keyword>
<name>A0AAQ3SYZ9_PASNO</name>